<dbReference type="RefSeq" id="WP_310058032.1">
    <property type="nucleotide sequence ID" value="NZ_JAVDVQ010000010.1"/>
</dbReference>
<keyword evidence="2" id="KW-1185">Reference proteome</keyword>
<accession>A0ABU1UDX7</accession>
<evidence type="ECO:0000313" key="2">
    <source>
        <dbReference type="Proteomes" id="UP001252243"/>
    </source>
</evidence>
<organism evidence="1 2">
    <name type="scientific">Arthrobacter ginsengisoli</name>
    <dbReference type="NCBI Taxonomy" id="1356565"/>
    <lineage>
        <taxon>Bacteria</taxon>
        <taxon>Bacillati</taxon>
        <taxon>Actinomycetota</taxon>
        <taxon>Actinomycetes</taxon>
        <taxon>Micrococcales</taxon>
        <taxon>Micrococcaceae</taxon>
        <taxon>Arthrobacter</taxon>
    </lineage>
</organism>
<reference evidence="1 2" key="1">
    <citation type="submission" date="2023-07" db="EMBL/GenBank/DDBJ databases">
        <title>Sorghum-associated microbial communities from plants grown in Nebraska, USA.</title>
        <authorList>
            <person name="Schachtman D."/>
        </authorList>
    </citation>
    <scope>NUCLEOTIDE SEQUENCE [LARGE SCALE GENOMIC DNA]</scope>
    <source>
        <strain evidence="1 2">BE167</strain>
    </source>
</reference>
<evidence type="ECO:0000313" key="1">
    <source>
        <dbReference type="EMBL" id="MDR7083403.1"/>
    </source>
</evidence>
<dbReference type="Proteomes" id="UP001252243">
    <property type="component" value="Unassembled WGS sequence"/>
</dbReference>
<dbReference type="EMBL" id="JAVDVQ010000010">
    <property type="protein sequence ID" value="MDR7083403.1"/>
    <property type="molecule type" value="Genomic_DNA"/>
</dbReference>
<sequence>MTMRTAPDGLVIAVPTRRELDAALDEAVELLKHTAMTEQIGISVTRLAPGRYEARLNSDVPPGMTVERWER</sequence>
<protein>
    <submittedName>
        <fullName evidence="1">Uncharacterized protein</fullName>
    </submittedName>
</protein>
<proteinExistence type="predicted"/>
<gene>
    <name evidence="1" type="ORF">J2X01_002697</name>
</gene>
<comment type="caution">
    <text evidence="1">The sequence shown here is derived from an EMBL/GenBank/DDBJ whole genome shotgun (WGS) entry which is preliminary data.</text>
</comment>
<name>A0ABU1UDX7_9MICC</name>